<evidence type="ECO:0000313" key="3">
    <source>
        <dbReference type="EMBL" id="TVY57640.1"/>
    </source>
</evidence>
<dbReference type="NCBIfam" id="NF033635">
    <property type="entry name" value="SLATT_fungal"/>
    <property type="match status" value="1"/>
</dbReference>
<reference evidence="3 4" key="1">
    <citation type="submission" date="2018-05" db="EMBL/GenBank/DDBJ databases">
        <title>Whole genome sequencing for identification of molecular markers to develop diagnostic detection tools for the regulated plant pathogen Lachnellula willkommii.</title>
        <authorList>
            <person name="Giroux E."/>
            <person name="Bilodeau G."/>
        </authorList>
    </citation>
    <scope>NUCLEOTIDE SEQUENCE [LARGE SCALE GENOMIC DNA]</scope>
    <source>
        <strain evidence="3 4">CBS 625.97</strain>
    </source>
</reference>
<feature type="domain" description="SMODS and SLOG-associating 2TM effector" evidence="2">
    <location>
        <begin position="83"/>
        <end position="180"/>
    </location>
</feature>
<feature type="region of interest" description="Disordered" evidence="1">
    <location>
        <begin position="1"/>
        <end position="28"/>
    </location>
</feature>
<dbReference type="InterPro" id="IPR041622">
    <property type="entry name" value="SLATT_fungi"/>
</dbReference>
<keyword evidence="4" id="KW-1185">Reference proteome</keyword>
<gene>
    <name evidence="3" type="ORF">LCER1_G001154</name>
</gene>
<accession>A0A7D8Z0N0</accession>
<dbReference type="PANTHER" id="PTHR38793:SF1">
    <property type="entry name" value="SMODS AND SLOG-ASSOCIATING 2TM EFFECTOR DOMAIN-CONTAINING PROTEIN"/>
    <property type="match status" value="1"/>
</dbReference>
<feature type="compositionally biased region" description="Low complexity" evidence="1">
    <location>
        <begin position="1"/>
        <end position="22"/>
    </location>
</feature>
<evidence type="ECO:0000313" key="4">
    <source>
        <dbReference type="Proteomes" id="UP000481288"/>
    </source>
</evidence>
<evidence type="ECO:0000259" key="2">
    <source>
        <dbReference type="Pfam" id="PF18142"/>
    </source>
</evidence>
<dbReference type="OrthoDB" id="5398270at2759"/>
<dbReference type="Proteomes" id="UP000481288">
    <property type="component" value="Unassembled WGS sequence"/>
</dbReference>
<feature type="compositionally biased region" description="Polar residues" evidence="1">
    <location>
        <begin position="190"/>
        <end position="203"/>
    </location>
</feature>
<organism evidence="3 4">
    <name type="scientific">Lachnellula cervina</name>
    <dbReference type="NCBI Taxonomy" id="1316786"/>
    <lineage>
        <taxon>Eukaryota</taxon>
        <taxon>Fungi</taxon>
        <taxon>Dikarya</taxon>
        <taxon>Ascomycota</taxon>
        <taxon>Pezizomycotina</taxon>
        <taxon>Leotiomycetes</taxon>
        <taxon>Helotiales</taxon>
        <taxon>Lachnaceae</taxon>
        <taxon>Lachnellula</taxon>
    </lineage>
</organism>
<dbReference type="AlphaFoldDB" id="A0A7D8Z0N0"/>
<dbReference type="EMBL" id="QGMG01000081">
    <property type="protein sequence ID" value="TVY57640.1"/>
    <property type="molecule type" value="Genomic_DNA"/>
</dbReference>
<protein>
    <recommendedName>
        <fullName evidence="2">SMODS and SLOG-associating 2TM effector domain-containing protein</fullName>
    </recommendedName>
</protein>
<dbReference type="Pfam" id="PF18142">
    <property type="entry name" value="SLATT_fungal"/>
    <property type="match status" value="1"/>
</dbReference>
<sequence>MADLKPPASTAPSIATSTAPHTESPLPDRHYNITRLSDADLTIVCHAIGASSSVESQARLHPTSKIYPPKGIPNGLYKDVIRARHGVPALAGAALTALGSRATGQELAITILAAANTVIAGLLALLHNSGLPDRFQKDWNEYDDVESFLKELMETGIVKRGMTREDVVENCFAKFRRAKACVYKNRPSTYTASSESGTSSPPQQAAPHLA</sequence>
<evidence type="ECO:0000256" key="1">
    <source>
        <dbReference type="SAM" id="MobiDB-lite"/>
    </source>
</evidence>
<comment type="caution">
    <text evidence="3">The sequence shown here is derived from an EMBL/GenBank/DDBJ whole genome shotgun (WGS) entry which is preliminary data.</text>
</comment>
<name>A0A7D8Z0N0_9HELO</name>
<dbReference type="PANTHER" id="PTHR38793">
    <property type="entry name" value="SLATT_FUNGAL DOMAIN-CONTAINING PROTEIN-RELATED"/>
    <property type="match status" value="1"/>
</dbReference>
<feature type="region of interest" description="Disordered" evidence="1">
    <location>
        <begin position="190"/>
        <end position="210"/>
    </location>
</feature>
<proteinExistence type="predicted"/>